<dbReference type="OrthoDB" id="9808602at2"/>
<evidence type="ECO:0000256" key="2">
    <source>
        <dbReference type="ARBA" id="ARBA00006464"/>
    </source>
</evidence>
<comment type="subcellular location">
    <subcellularLocation>
        <location evidence="1">Membrane</location>
        <topology evidence="1">Multi-pass membrane protein</topology>
    </subcellularLocation>
</comment>
<evidence type="ECO:0000256" key="5">
    <source>
        <dbReference type="ARBA" id="ARBA00022989"/>
    </source>
</evidence>
<proteinExistence type="inferred from homology"/>
<evidence type="ECO:0000313" key="9">
    <source>
        <dbReference type="EMBL" id="SJM94065.1"/>
    </source>
</evidence>
<dbReference type="AlphaFoldDB" id="A0A1R4HCU1"/>
<sequence>MLTNFLYYSNIMKHFNCNALSGKIVVACLMVLEGLIVWLSGTVVCLFVVHNSNESYLAHQLLMMLTALSIVGVFYISGLYRFNLTANALEKDKKIVGLIRVVAFIFCVILLGSFRIAIFSQWWVLLWWLGVTLALGLERTAVYMLLKELAIKGHLTRQIVIFGVNARTGEFIDAVQNDKSPWIKVTGLFDDRLDRTPAMVNGSPLVGNIDALVQYVRDNRCYEIFVVLPLEARERIEEISMKLKLLPVPVRLIPSFSMHSYADHKIEYFNGIPTVEILNKPLSDWDFLIKLAEDRLLGLLFCVLLTPVYLIIGLLIKLDSPGPILFKQKRYGYNNQLIEVYKFRSMYVNQADMTAKTLVTRDDPRVTKLGAFLRRSSLDEIPQFYNVLKGDMSIVGPRPHALSASAAGKLYEVAVAGYAERHKVKPGVTGWAQVNGWRGETDTEEKILKRVEYDIDYIKNWSFFLDIFIIFRTVFVVLDQKNAY</sequence>
<evidence type="ECO:0000313" key="10">
    <source>
        <dbReference type="Proteomes" id="UP000195667"/>
    </source>
</evidence>
<keyword evidence="6 7" id="KW-0472">Membrane</keyword>
<comment type="similarity">
    <text evidence="2">Belongs to the bacterial sugar transferase family.</text>
</comment>
<protein>
    <submittedName>
        <fullName evidence="9">Undecaprenyl-phosphate glucose phosphotransferase</fullName>
    </submittedName>
</protein>
<feature type="domain" description="Bacterial sugar transferase" evidence="8">
    <location>
        <begin position="291"/>
        <end position="478"/>
    </location>
</feature>
<keyword evidence="3 9" id="KW-0808">Transferase</keyword>
<name>A0A1R4HCU1_9GAMM</name>
<dbReference type="Pfam" id="PF02397">
    <property type="entry name" value="Bac_transf"/>
    <property type="match status" value="1"/>
</dbReference>
<evidence type="ECO:0000256" key="3">
    <source>
        <dbReference type="ARBA" id="ARBA00022679"/>
    </source>
</evidence>
<evidence type="ECO:0000256" key="6">
    <source>
        <dbReference type="ARBA" id="ARBA00023136"/>
    </source>
</evidence>
<evidence type="ECO:0000259" key="8">
    <source>
        <dbReference type="Pfam" id="PF02397"/>
    </source>
</evidence>
<keyword evidence="5 7" id="KW-1133">Transmembrane helix</keyword>
<evidence type="ECO:0000256" key="1">
    <source>
        <dbReference type="ARBA" id="ARBA00004141"/>
    </source>
</evidence>
<keyword evidence="4 7" id="KW-0812">Transmembrane</keyword>
<dbReference type="NCBIfam" id="TIGR03025">
    <property type="entry name" value="EPS_sugtrans"/>
    <property type="match status" value="1"/>
</dbReference>
<dbReference type="InterPro" id="IPR003362">
    <property type="entry name" value="Bact_transf"/>
</dbReference>
<feature type="transmembrane region" description="Helical" evidence="7">
    <location>
        <begin position="296"/>
        <end position="316"/>
    </location>
</feature>
<dbReference type="EMBL" id="FUKI01000126">
    <property type="protein sequence ID" value="SJM94065.1"/>
    <property type="molecule type" value="Genomic_DNA"/>
</dbReference>
<feature type="transmembrane region" description="Helical" evidence="7">
    <location>
        <begin position="125"/>
        <end position="146"/>
    </location>
</feature>
<keyword evidence="10" id="KW-1185">Reference proteome</keyword>
<feature type="transmembrane region" description="Helical" evidence="7">
    <location>
        <begin position="20"/>
        <end position="49"/>
    </location>
</feature>
<gene>
    <name evidence="9" type="ORF">CRENPOLYSF1_50103</name>
</gene>
<accession>A0A1R4HCU1</accession>
<dbReference type="NCBIfam" id="TIGR03023">
    <property type="entry name" value="WcaJ_sugtrans"/>
    <property type="match status" value="1"/>
</dbReference>
<dbReference type="Gene3D" id="3.40.50.720">
    <property type="entry name" value="NAD(P)-binding Rossmann-like Domain"/>
    <property type="match status" value="1"/>
</dbReference>
<dbReference type="InterPro" id="IPR017473">
    <property type="entry name" value="Undecaprenyl-P_gluc_Ptfrase"/>
</dbReference>
<dbReference type="InterPro" id="IPR017475">
    <property type="entry name" value="EPS_sugar_tfrase"/>
</dbReference>
<feature type="transmembrane region" description="Helical" evidence="7">
    <location>
        <begin position="61"/>
        <end position="83"/>
    </location>
</feature>
<dbReference type="PANTHER" id="PTHR30576:SF0">
    <property type="entry name" value="UNDECAPRENYL-PHOSPHATE N-ACETYLGALACTOSAMINYL 1-PHOSPHATE TRANSFERASE-RELATED"/>
    <property type="match status" value="1"/>
</dbReference>
<reference evidence="10" key="1">
    <citation type="submission" date="2017-02" db="EMBL/GenBank/DDBJ databases">
        <authorList>
            <person name="Daims H."/>
        </authorList>
    </citation>
    <scope>NUCLEOTIDE SEQUENCE [LARGE SCALE GENOMIC DNA]</scope>
</reference>
<evidence type="ECO:0000256" key="7">
    <source>
        <dbReference type="SAM" id="Phobius"/>
    </source>
</evidence>
<dbReference type="GO" id="GO:0016020">
    <property type="term" value="C:membrane"/>
    <property type="evidence" value="ECO:0007669"/>
    <property type="project" value="UniProtKB-SubCell"/>
</dbReference>
<dbReference type="GO" id="GO:0016780">
    <property type="term" value="F:phosphotransferase activity, for other substituted phosphate groups"/>
    <property type="evidence" value="ECO:0007669"/>
    <property type="project" value="TreeGrafter"/>
</dbReference>
<dbReference type="Proteomes" id="UP000195667">
    <property type="component" value="Unassembled WGS sequence"/>
</dbReference>
<dbReference type="RefSeq" id="WP_087144130.1">
    <property type="nucleotide sequence ID" value="NZ_FUKI01000126.1"/>
</dbReference>
<feature type="transmembrane region" description="Helical" evidence="7">
    <location>
        <begin position="95"/>
        <end position="119"/>
    </location>
</feature>
<dbReference type="Pfam" id="PF13727">
    <property type="entry name" value="CoA_binding_3"/>
    <property type="match status" value="1"/>
</dbReference>
<organism evidence="9 10">
    <name type="scientific">Crenothrix polyspora</name>
    <dbReference type="NCBI Taxonomy" id="360316"/>
    <lineage>
        <taxon>Bacteria</taxon>
        <taxon>Pseudomonadati</taxon>
        <taxon>Pseudomonadota</taxon>
        <taxon>Gammaproteobacteria</taxon>
        <taxon>Methylococcales</taxon>
        <taxon>Crenotrichaceae</taxon>
        <taxon>Crenothrix</taxon>
    </lineage>
</organism>
<dbReference type="PANTHER" id="PTHR30576">
    <property type="entry name" value="COLANIC BIOSYNTHESIS UDP-GLUCOSE LIPID CARRIER TRANSFERASE"/>
    <property type="match status" value="1"/>
</dbReference>
<evidence type="ECO:0000256" key="4">
    <source>
        <dbReference type="ARBA" id="ARBA00022692"/>
    </source>
</evidence>